<dbReference type="PANTHER" id="PTHR15052">
    <property type="entry name" value="RNA POLYMERASE III TRANSCRIPTION INITIATION FACTOR COMPLEX SUBUNIT"/>
    <property type="match status" value="1"/>
</dbReference>
<dbReference type="InterPro" id="IPR001680">
    <property type="entry name" value="WD40_rpt"/>
</dbReference>
<name>B9FX20_ORYSJ</name>
<feature type="region of interest" description="Disordered" evidence="5">
    <location>
        <begin position="289"/>
        <end position="312"/>
    </location>
</feature>
<comment type="subcellular location">
    <subcellularLocation>
        <location evidence="1">Nucleus</location>
    </subcellularLocation>
</comment>
<evidence type="ECO:0000256" key="5">
    <source>
        <dbReference type="SAM" id="MobiDB-lite"/>
    </source>
</evidence>
<keyword evidence="2" id="KW-0804">Transcription</keyword>
<protein>
    <recommendedName>
        <fullName evidence="6">DML1/Misato tubulin domain-containing protein</fullName>
    </recommendedName>
</protein>
<feature type="domain" description="DML1/Misato tubulin" evidence="6">
    <location>
        <begin position="1154"/>
        <end position="1337"/>
    </location>
</feature>
<keyword evidence="4" id="KW-0853">WD repeat</keyword>
<dbReference type="SMART" id="SM00384">
    <property type="entry name" value="AT_hook"/>
    <property type="match status" value="6"/>
</dbReference>
<sequence length="1572" mass="171581">MAALPEATGALPQTEGEEVKDGVEVCVFDESPEVFSRAVHAISELTAGEPEPNFPDAEVERLASSITFLREWRHLSYEPKNVSFTCDARSAPSRVDTHKINLPQFSSASVPQYLAVAAHPPGSSYHKIGMPLIGRGIIQVWCLLAPSEEGHPHQSLVACNKYNPSNQPKRRGRPRKTITNSDHLEPSVKRPRGRPRKYPLPIAKLEDSSQNDTSQEFALIDPLVSSAVVSCDVAIACPMPTVNPVESTPRKGRGRPRKKPVEIKGLSGIKLTEDLSTALSPIALTCMEPKKKRGRPRKYPAPSNSKHLPGTDTELGNDSVCLLPGSIDCGLGPTENTGSGANITHAAVDAASPVPLSGQRGREQPEKEVIHIDNSMQSGQSDVGSMLPTYILPESSNKSNSTGPRRRGRPRKKPFPSTTSCVFAPGTETPKKGSTLTNSNNLMVLAKSNCDILANDIGRSSCAIENSVHLSVGTSRVATPAQGICLAKCKEESSAKKGRGRPRKQPISTERGCSKACRGEEQKTQTIPKSSDNAALVENCKKESCPGKGSVQDKKKSVSNERSSVVLSVEVQNMDGSSASTAYTSCCTPACNFENAERNQAVSVPSENSAQVIDELKDTEVARFKESTKDYHMICSAEKTLSRVPKDISLPRVVLCLAHNGKVAWDIKWKPPSANQSEHKSCLGFLAVLLGNGSLEVWEVPSPSMIQKIYSSSSKEGTDPRFLKLKPVFSSAKVKCGNRQSIPLTVDWSPSHDMILAGCHDGTVALWKFSANLSFQGSKPFMCVTAESAPIRTVSWTPSVSKENMNAFVTAGEDGLKFWDLRDPYRHLWELTTARRAVISLQWLKDARGIVISLEDGTLKFVSLSRIANDVPVTGRPFVGMKTQGVSTYQLSEYLIWSVHASEIAGYAAYCVADGTAVCFELTPRFWEKEPGRNRVPYFLCGSLSEEGTTIKIGIALPNSPLSNVPLGTKRATKTCKDVAQLHVIEEGELLANSEYNCAINPSIRDGQQDEPDEGQETGAIVLAAPSMQENFGTSTSRGSESPENFEVFPPKAVALHRLRWNMNKGCTHILPSSGIGWFSSVGCVFTVVSFAGVPWFFEFIRSGNVTRSVSKPHGRNLFLQSLVEEGQNPSTSNGASNSQKSVEDKDLIDCLENGVNFWTDYSKVQYHPQSLYELHGSWTDFDKFDNYGSAQEVVSDWSQIEEMNERLRFFVEECDHIQGIQFIVGDSGSFSSVAAQFLENIADDYTNTPVLLYCVRDPMTLGSSRMNQRESIMRALHDAVSFSKLSSFCNLMVPIGPPSLSRSYMSPYLYIQDEKPFHASAVCAAAIHSITVPFRLQRTGPSSDLAHSSGNLDIGELLHILSDQGRQNMVTALDVAMPAPSLTEMLLGNIEMKLHSLTPEISDEDEDPYSVESLVVHGALDRGGQRTSISQVKDSVCSVYEARETKPKFSHLSASLCPLPVPLPFPSIFRGNIGRHGEILSDHAEESQPKGSLDIESIPMAARLRSSSTVLPFIERRSGSLQKHGVARGAIGSLVLRDWGFGREEVDDMGEHLAKLLRPFHPEMDLTSDSD</sequence>
<dbReference type="CDD" id="cd06060">
    <property type="entry name" value="misato"/>
    <property type="match status" value="1"/>
</dbReference>
<evidence type="ECO:0000313" key="7">
    <source>
        <dbReference type="EMBL" id="EEE67107.1"/>
    </source>
</evidence>
<evidence type="ECO:0000256" key="3">
    <source>
        <dbReference type="ARBA" id="ARBA00023242"/>
    </source>
</evidence>
<feature type="region of interest" description="Disordered" evidence="5">
    <location>
        <begin position="159"/>
        <end position="199"/>
    </location>
</feature>
<dbReference type="Pfam" id="PF14881">
    <property type="entry name" value="Tubulin_3"/>
    <property type="match status" value="1"/>
</dbReference>
<dbReference type="FunFam" id="2.130.10.10:FF:000777">
    <property type="entry name" value="Transducin/WD40 repeat-like superfamily protein"/>
    <property type="match status" value="1"/>
</dbReference>
<proteinExistence type="predicted"/>
<dbReference type="PANTHER" id="PTHR15052:SF2">
    <property type="entry name" value="GENERAL TRANSCRIPTION FACTOR 3C POLYPEPTIDE 2"/>
    <property type="match status" value="1"/>
</dbReference>
<organism evidence="7">
    <name type="scientific">Oryza sativa subsp. japonica</name>
    <name type="common">Rice</name>
    <dbReference type="NCBI Taxonomy" id="39947"/>
    <lineage>
        <taxon>Eukaryota</taxon>
        <taxon>Viridiplantae</taxon>
        <taxon>Streptophyta</taxon>
        <taxon>Embryophyta</taxon>
        <taxon>Tracheophyta</taxon>
        <taxon>Spermatophyta</taxon>
        <taxon>Magnoliopsida</taxon>
        <taxon>Liliopsida</taxon>
        <taxon>Poales</taxon>
        <taxon>Poaceae</taxon>
        <taxon>BOP clade</taxon>
        <taxon>Oryzoideae</taxon>
        <taxon>Oryzeae</taxon>
        <taxon>Oryzinae</taxon>
        <taxon>Oryza</taxon>
        <taxon>Oryza sativa</taxon>
    </lineage>
</organism>
<reference evidence="7" key="2">
    <citation type="submission" date="2008-12" db="EMBL/GenBank/DDBJ databases">
        <title>Improved gene annotation of the rice (Oryza sativa) genomes.</title>
        <authorList>
            <person name="Wang J."/>
            <person name="Li R."/>
            <person name="Fan W."/>
            <person name="Huang Q."/>
            <person name="Zhang J."/>
            <person name="Zhou Y."/>
            <person name="Hu Y."/>
            <person name="Zi S."/>
            <person name="Li J."/>
            <person name="Ni P."/>
            <person name="Zheng H."/>
            <person name="Zhang Y."/>
            <person name="Zhao M."/>
            <person name="Hao Q."/>
            <person name="McDermott J."/>
            <person name="Samudrala R."/>
            <person name="Kristiansen K."/>
            <person name="Wong G.K.-S."/>
        </authorList>
    </citation>
    <scope>NUCLEOTIDE SEQUENCE</scope>
</reference>
<dbReference type="InterPro" id="IPR036322">
    <property type="entry name" value="WD40_repeat_dom_sf"/>
</dbReference>
<dbReference type="SUPFAM" id="SSF52490">
    <property type="entry name" value="Tubulin nucleotide-binding domain-like"/>
    <property type="match status" value="1"/>
</dbReference>
<dbReference type="InterPro" id="IPR015943">
    <property type="entry name" value="WD40/YVTN_repeat-like_dom_sf"/>
</dbReference>
<dbReference type="GO" id="GO:0003677">
    <property type="term" value="F:DNA binding"/>
    <property type="evidence" value="ECO:0007669"/>
    <property type="project" value="InterPro"/>
</dbReference>
<keyword evidence="3" id="KW-0539">Nucleus</keyword>
<dbReference type="PROSITE" id="PS50082">
    <property type="entry name" value="WD_REPEATS_2"/>
    <property type="match status" value="1"/>
</dbReference>
<evidence type="ECO:0000256" key="2">
    <source>
        <dbReference type="ARBA" id="ARBA00023163"/>
    </source>
</evidence>
<dbReference type="Gene3D" id="2.130.10.10">
    <property type="entry name" value="YVTN repeat-like/Quinoprotein amine dehydrogenase"/>
    <property type="match status" value="1"/>
</dbReference>
<dbReference type="HOGENOM" id="CLU_004762_1_0_1"/>
<feature type="region of interest" description="Disordered" evidence="5">
    <location>
        <begin position="495"/>
        <end position="516"/>
    </location>
</feature>
<dbReference type="GO" id="GO:0005634">
    <property type="term" value="C:nucleus"/>
    <property type="evidence" value="ECO:0007669"/>
    <property type="project" value="UniProtKB-SubCell"/>
</dbReference>
<dbReference type="Proteomes" id="UP000007752">
    <property type="component" value="Chromosome 7"/>
</dbReference>
<evidence type="ECO:0000256" key="4">
    <source>
        <dbReference type="PROSITE-ProRule" id="PRU00221"/>
    </source>
</evidence>
<dbReference type="InterPro" id="IPR029209">
    <property type="entry name" value="DML1/Misato_tubulin"/>
</dbReference>
<gene>
    <name evidence="7" type="ORF">OsJ_24116</name>
</gene>
<accession>B9FX20</accession>
<feature type="region of interest" description="Disordered" evidence="5">
    <location>
        <begin position="389"/>
        <end position="435"/>
    </location>
</feature>
<evidence type="ECO:0000256" key="1">
    <source>
        <dbReference type="ARBA" id="ARBA00004123"/>
    </source>
</evidence>
<feature type="compositionally biased region" description="Basic residues" evidence="5">
    <location>
        <begin position="404"/>
        <end position="414"/>
    </location>
</feature>
<evidence type="ECO:0000259" key="6">
    <source>
        <dbReference type="Pfam" id="PF14881"/>
    </source>
</evidence>
<dbReference type="SUPFAM" id="SSF50978">
    <property type="entry name" value="WD40 repeat-like"/>
    <property type="match status" value="1"/>
</dbReference>
<dbReference type="SMART" id="SM00320">
    <property type="entry name" value="WD40"/>
    <property type="match status" value="3"/>
</dbReference>
<dbReference type="EMBL" id="CM000144">
    <property type="protein sequence ID" value="EEE67107.1"/>
    <property type="molecule type" value="Genomic_DNA"/>
</dbReference>
<reference evidence="7" key="1">
    <citation type="journal article" date="2005" name="PLoS Biol.">
        <title>The genomes of Oryza sativa: a history of duplications.</title>
        <authorList>
            <person name="Yu J."/>
            <person name="Wang J."/>
            <person name="Lin W."/>
            <person name="Li S."/>
            <person name="Li H."/>
            <person name="Zhou J."/>
            <person name="Ni P."/>
            <person name="Dong W."/>
            <person name="Hu S."/>
            <person name="Zeng C."/>
            <person name="Zhang J."/>
            <person name="Zhang Y."/>
            <person name="Li R."/>
            <person name="Xu Z."/>
            <person name="Li S."/>
            <person name="Li X."/>
            <person name="Zheng H."/>
            <person name="Cong L."/>
            <person name="Lin L."/>
            <person name="Yin J."/>
            <person name="Geng J."/>
            <person name="Li G."/>
            <person name="Shi J."/>
            <person name="Liu J."/>
            <person name="Lv H."/>
            <person name="Li J."/>
            <person name="Wang J."/>
            <person name="Deng Y."/>
            <person name="Ran L."/>
            <person name="Shi X."/>
            <person name="Wang X."/>
            <person name="Wu Q."/>
            <person name="Li C."/>
            <person name="Ren X."/>
            <person name="Wang J."/>
            <person name="Wang X."/>
            <person name="Li D."/>
            <person name="Liu D."/>
            <person name="Zhang X."/>
            <person name="Ji Z."/>
            <person name="Zhao W."/>
            <person name="Sun Y."/>
            <person name="Zhang Z."/>
            <person name="Bao J."/>
            <person name="Han Y."/>
            <person name="Dong L."/>
            <person name="Ji J."/>
            <person name="Chen P."/>
            <person name="Wu S."/>
            <person name="Liu J."/>
            <person name="Xiao Y."/>
            <person name="Bu D."/>
            <person name="Tan J."/>
            <person name="Yang L."/>
            <person name="Ye C."/>
            <person name="Zhang J."/>
            <person name="Xu J."/>
            <person name="Zhou Y."/>
            <person name="Yu Y."/>
            <person name="Zhang B."/>
            <person name="Zhuang S."/>
            <person name="Wei H."/>
            <person name="Liu B."/>
            <person name="Lei M."/>
            <person name="Yu H."/>
            <person name="Li Y."/>
            <person name="Xu H."/>
            <person name="Wei S."/>
            <person name="He X."/>
            <person name="Fang L."/>
            <person name="Zhang Z."/>
            <person name="Zhang Y."/>
            <person name="Huang X."/>
            <person name="Su Z."/>
            <person name="Tong W."/>
            <person name="Li J."/>
            <person name="Tong Z."/>
            <person name="Li S."/>
            <person name="Ye J."/>
            <person name="Wang L."/>
            <person name="Fang L."/>
            <person name="Lei T."/>
            <person name="Chen C."/>
            <person name="Chen H."/>
            <person name="Xu Z."/>
            <person name="Li H."/>
            <person name="Huang H."/>
            <person name="Zhang F."/>
            <person name="Xu H."/>
            <person name="Li N."/>
            <person name="Zhao C."/>
            <person name="Li S."/>
            <person name="Dong L."/>
            <person name="Huang Y."/>
            <person name="Li L."/>
            <person name="Xi Y."/>
            <person name="Qi Q."/>
            <person name="Li W."/>
            <person name="Zhang B."/>
            <person name="Hu W."/>
            <person name="Zhang Y."/>
            <person name="Tian X."/>
            <person name="Jiao Y."/>
            <person name="Liang X."/>
            <person name="Jin J."/>
            <person name="Gao L."/>
            <person name="Zheng W."/>
            <person name="Hao B."/>
            <person name="Liu S."/>
            <person name="Wang W."/>
            <person name="Yuan L."/>
            <person name="Cao M."/>
            <person name="McDermott J."/>
            <person name="Samudrala R."/>
            <person name="Wang J."/>
            <person name="Wong G.K."/>
            <person name="Yang H."/>
        </authorList>
    </citation>
    <scope>NUCLEOTIDE SEQUENCE [LARGE SCALE GENOMIC DNA]</scope>
</reference>
<dbReference type="InterPro" id="IPR036525">
    <property type="entry name" value="Tubulin/FtsZ_GTPase_sf"/>
</dbReference>
<dbReference type="Gene3D" id="3.40.50.1440">
    <property type="entry name" value="Tubulin/FtsZ, GTPase domain"/>
    <property type="match status" value="1"/>
</dbReference>
<feature type="repeat" description="WD" evidence="4">
    <location>
        <begin position="745"/>
        <end position="770"/>
    </location>
</feature>
<dbReference type="PRINTS" id="PR00929">
    <property type="entry name" value="ATHOOK"/>
</dbReference>
<dbReference type="InterPro" id="IPR052416">
    <property type="entry name" value="GTF3C_component"/>
</dbReference>
<dbReference type="InterPro" id="IPR017956">
    <property type="entry name" value="AT_hook_DNA-bd_motif"/>
</dbReference>